<protein>
    <submittedName>
        <fullName evidence="2">Glutamine--tRNA ligase</fullName>
    </submittedName>
</protein>
<evidence type="ECO:0000259" key="1">
    <source>
        <dbReference type="Pfam" id="PF04557"/>
    </source>
</evidence>
<dbReference type="EMBL" id="JASSZA010000006">
    <property type="protein sequence ID" value="KAK2109363.1"/>
    <property type="molecule type" value="Genomic_DNA"/>
</dbReference>
<accession>A0ABQ9VJ17</accession>
<dbReference type="InterPro" id="IPR042559">
    <property type="entry name" value="Gln-tRNA-synth_Ib_RNA-bd_N_2"/>
</dbReference>
<dbReference type="GO" id="GO:0016874">
    <property type="term" value="F:ligase activity"/>
    <property type="evidence" value="ECO:0007669"/>
    <property type="project" value="UniProtKB-KW"/>
</dbReference>
<dbReference type="Gene3D" id="1.10.10.2420">
    <property type="match status" value="1"/>
</dbReference>
<proteinExistence type="predicted"/>
<evidence type="ECO:0000313" key="3">
    <source>
        <dbReference type="Proteomes" id="UP001266305"/>
    </source>
</evidence>
<dbReference type="InterPro" id="IPR007638">
    <property type="entry name" value="Gln-tRNA-synth_Ib_RNA-bd_2"/>
</dbReference>
<keyword evidence="2" id="KW-0436">Ligase</keyword>
<sequence>MKSTLSNKKMNGLRFNMGLLIGKAWAVLKWADGKMIKNEVDMQVLHLLGPTMEADLEKKPKMAKAWLEEA</sequence>
<name>A0ABQ9VJ17_SAGOE</name>
<dbReference type="Proteomes" id="UP001266305">
    <property type="component" value="Unassembled WGS sequence"/>
</dbReference>
<organism evidence="2 3">
    <name type="scientific">Saguinus oedipus</name>
    <name type="common">Cotton-top tamarin</name>
    <name type="synonym">Oedipomidas oedipus</name>
    <dbReference type="NCBI Taxonomy" id="9490"/>
    <lineage>
        <taxon>Eukaryota</taxon>
        <taxon>Metazoa</taxon>
        <taxon>Chordata</taxon>
        <taxon>Craniata</taxon>
        <taxon>Vertebrata</taxon>
        <taxon>Euteleostomi</taxon>
        <taxon>Mammalia</taxon>
        <taxon>Eutheria</taxon>
        <taxon>Euarchontoglires</taxon>
        <taxon>Primates</taxon>
        <taxon>Haplorrhini</taxon>
        <taxon>Platyrrhini</taxon>
        <taxon>Cebidae</taxon>
        <taxon>Callitrichinae</taxon>
        <taxon>Saguinus</taxon>
    </lineage>
</organism>
<feature type="domain" description="Glutaminyl-tRNA synthetase class Ib non-specific RNA-binding" evidence="1">
    <location>
        <begin position="36"/>
        <end position="64"/>
    </location>
</feature>
<keyword evidence="3" id="KW-1185">Reference proteome</keyword>
<comment type="caution">
    <text evidence="2">The sequence shown here is derived from an EMBL/GenBank/DDBJ whole genome shotgun (WGS) entry which is preliminary data.</text>
</comment>
<dbReference type="Pfam" id="PF04557">
    <property type="entry name" value="tRNA_synt_1c_R2"/>
    <property type="match status" value="1"/>
</dbReference>
<reference evidence="2 3" key="1">
    <citation type="submission" date="2023-05" db="EMBL/GenBank/DDBJ databases">
        <title>B98-5 Cell Line De Novo Hybrid Assembly: An Optical Mapping Approach.</title>
        <authorList>
            <person name="Kananen K."/>
            <person name="Auerbach J.A."/>
            <person name="Kautto E."/>
            <person name="Blachly J.S."/>
        </authorList>
    </citation>
    <scope>NUCLEOTIDE SEQUENCE [LARGE SCALE GENOMIC DNA]</scope>
    <source>
        <strain evidence="2">B95-8</strain>
        <tissue evidence="2">Cell line</tissue>
    </source>
</reference>
<gene>
    <name evidence="2" type="primary">QARS1_3</name>
    <name evidence="2" type="ORF">P7K49_014528</name>
</gene>
<evidence type="ECO:0000313" key="2">
    <source>
        <dbReference type="EMBL" id="KAK2109363.1"/>
    </source>
</evidence>